<dbReference type="Proteomes" id="UP000281553">
    <property type="component" value="Unassembled WGS sequence"/>
</dbReference>
<feature type="region of interest" description="Disordered" evidence="1">
    <location>
        <begin position="174"/>
        <end position="207"/>
    </location>
</feature>
<dbReference type="PANTHER" id="PTHR12271:SF66">
    <property type="entry name" value="TERMINAL URIDYLYLTRANSFERASE TAILOR"/>
    <property type="match status" value="1"/>
</dbReference>
<sequence>MRPVLQAKVPIIKFVVNNKYEADLSFSNYLNCKIAKADSGGISSYAFAILLIHYMQQKNYLPVLQELYEGEDRPIVRAGEWNIWYQDDMEIIHKLWKPPPADVLVADMWLGFFRYYLFDFDRERYVVTINQKALLERIAKLWNSLLAIEVLAHVLNSFYKVSLFSLQEIGPKASSAEKENKRGGRLRSAGLPQSVPNRPQQRARNSLSSDAIVPAGPLPHNNWNASQSAVTVHAAQALHNNVNGPPPATSAYRGRFPYPPPQSGLLGHRPNGVSPRQPFVPPAGHRSFTSSRFTHHTALRGGGVSGPNDHFGQYSSNSMNQSAGPAPLSRFEGLRGLIYFKYLTCRLFLDGMKRISNTVAYDVTRTKGVS</sequence>
<accession>A0A3P7L3E3</accession>
<evidence type="ECO:0000313" key="2">
    <source>
        <dbReference type="EMBL" id="VDN11875.1"/>
    </source>
</evidence>
<feature type="non-terminal residue" evidence="2">
    <location>
        <position position="370"/>
    </location>
</feature>
<reference evidence="2 3" key="1">
    <citation type="submission" date="2018-11" db="EMBL/GenBank/DDBJ databases">
        <authorList>
            <consortium name="Pathogen Informatics"/>
        </authorList>
    </citation>
    <scope>NUCLEOTIDE SEQUENCE [LARGE SCALE GENOMIC DNA]</scope>
</reference>
<dbReference type="EMBL" id="UYRU01052453">
    <property type="protein sequence ID" value="VDN11875.1"/>
    <property type="molecule type" value="Genomic_DNA"/>
</dbReference>
<dbReference type="OrthoDB" id="407432at2759"/>
<feature type="compositionally biased region" description="Polar residues" evidence="1">
    <location>
        <begin position="194"/>
        <end position="207"/>
    </location>
</feature>
<dbReference type="SUPFAM" id="SSF81631">
    <property type="entry name" value="PAP/OAS1 substrate-binding domain"/>
    <property type="match status" value="1"/>
</dbReference>
<dbReference type="PANTHER" id="PTHR12271">
    <property type="entry name" value="POLY A POLYMERASE CID PAP -RELATED"/>
    <property type="match status" value="1"/>
</dbReference>
<gene>
    <name evidence="2" type="ORF">DILT_LOCUS7706</name>
</gene>
<organism evidence="2 3">
    <name type="scientific">Dibothriocephalus latus</name>
    <name type="common">Fish tapeworm</name>
    <name type="synonym">Diphyllobothrium latum</name>
    <dbReference type="NCBI Taxonomy" id="60516"/>
    <lineage>
        <taxon>Eukaryota</taxon>
        <taxon>Metazoa</taxon>
        <taxon>Spiralia</taxon>
        <taxon>Lophotrochozoa</taxon>
        <taxon>Platyhelminthes</taxon>
        <taxon>Cestoda</taxon>
        <taxon>Eucestoda</taxon>
        <taxon>Diphyllobothriidea</taxon>
        <taxon>Diphyllobothriidae</taxon>
        <taxon>Dibothriocephalus</taxon>
    </lineage>
</organism>
<dbReference type="GO" id="GO:0050265">
    <property type="term" value="F:RNA uridylyltransferase activity"/>
    <property type="evidence" value="ECO:0007669"/>
    <property type="project" value="TreeGrafter"/>
</dbReference>
<evidence type="ECO:0008006" key="4">
    <source>
        <dbReference type="Google" id="ProtNLM"/>
    </source>
</evidence>
<name>A0A3P7L3E3_DIBLA</name>
<dbReference type="GO" id="GO:0046872">
    <property type="term" value="F:metal ion binding"/>
    <property type="evidence" value="ECO:0007669"/>
    <property type="project" value="UniProtKB-KW"/>
</dbReference>
<proteinExistence type="predicted"/>
<protein>
    <recommendedName>
        <fullName evidence="4">PAP-associated domain-containing protein</fullName>
    </recommendedName>
</protein>
<dbReference type="GO" id="GO:0031123">
    <property type="term" value="P:RNA 3'-end processing"/>
    <property type="evidence" value="ECO:0007669"/>
    <property type="project" value="TreeGrafter"/>
</dbReference>
<evidence type="ECO:0000256" key="1">
    <source>
        <dbReference type="SAM" id="MobiDB-lite"/>
    </source>
</evidence>
<evidence type="ECO:0000313" key="3">
    <source>
        <dbReference type="Proteomes" id="UP000281553"/>
    </source>
</evidence>
<dbReference type="Gene3D" id="1.10.1410.10">
    <property type="match status" value="1"/>
</dbReference>
<keyword evidence="3" id="KW-1185">Reference proteome</keyword>
<dbReference type="AlphaFoldDB" id="A0A3P7L3E3"/>